<dbReference type="GO" id="GO:0005886">
    <property type="term" value="C:plasma membrane"/>
    <property type="evidence" value="ECO:0007669"/>
    <property type="project" value="UniProtKB-SubCell"/>
</dbReference>
<dbReference type="Proteomes" id="UP000184389">
    <property type="component" value="Unassembled WGS sequence"/>
</dbReference>
<comment type="subcellular location">
    <subcellularLocation>
        <location evidence="1">Cell membrane</location>
        <topology evidence="1">Peripheral membrane protein</topology>
    </subcellularLocation>
</comment>
<evidence type="ECO:0000256" key="8">
    <source>
        <dbReference type="ARBA" id="ARBA00023065"/>
    </source>
</evidence>
<dbReference type="Gene3D" id="3.40.50.300">
    <property type="entry name" value="P-loop containing nucleotide triphosphate hydrolases"/>
    <property type="match status" value="1"/>
</dbReference>
<evidence type="ECO:0000256" key="6">
    <source>
        <dbReference type="ARBA" id="ARBA00022840"/>
    </source>
</evidence>
<evidence type="ECO:0000256" key="3">
    <source>
        <dbReference type="ARBA" id="ARBA00022475"/>
    </source>
</evidence>
<dbReference type="SMART" id="SM00382">
    <property type="entry name" value="AAA"/>
    <property type="match status" value="1"/>
</dbReference>
<dbReference type="FunFam" id="3.40.50.300:FF:000134">
    <property type="entry name" value="Iron-enterobactin ABC transporter ATP-binding protein"/>
    <property type="match status" value="1"/>
</dbReference>
<accession>A0A1M5VR82</accession>
<dbReference type="GO" id="GO:0006826">
    <property type="term" value="P:iron ion transport"/>
    <property type="evidence" value="ECO:0007669"/>
    <property type="project" value="UniProtKB-KW"/>
</dbReference>
<dbReference type="GO" id="GO:0005524">
    <property type="term" value="F:ATP binding"/>
    <property type="evidence" value="ECO:0007669"/>
    <property type="project" value="UniProtKB-KW"/>
</dbReference>
<dbReference type="PROSITE" id="PS00211">
    <property type="entry name" value="ABC_TRANSPORTER_1"/>
    <property type="match status" value="1"/>
</dbReference>
<sequence>MEVVKISNLQLGYEKKTVVRNFTTNIEKGEIVSIIGPNGSGKSTILKSLVKLLKIQEGMVHIGKNSITNMSNKEVSQNLSILLQHNTSPSDISVRDLIYYGRLPHKKWYQSKDIDDEQIIDWAIENANLKELQYKKINCLSGGERQRVWLAVALAQEPKVLLLDEPTTYLDISYQLELLELVKKLNQNLNMTVIMVLHDLNQAAKYSDRIIVLKKGQIVGNGSPREIFTKELLREVYNVEAKIYYDDLDHYPVIIPKKVI</sequence>
<dbReference type="STRING" id="1123281.SAMN02745180_01014"/>
<keyword evidence="2" id="KW-0813">Transport</keyword>
<keyword evidence="6 11" id="KW-0067">ATP-binding</keyword>
<dbReference type="EMBL" id="FQXR01000004">
    <property type="protein sequence ID" value="SHH77700.1"/>
    <property type="molecule type" value="Genomic_DNA"/>
</dbReference>
<evidence type="ECO:0000256" key="7">
    <source>
        <dbReference type="ARBA" id="ARBA00023004"/>
    </source>
</evidence>
<evidence type="ECO:0000256" key="2">
    <source>
        <dbReference type="ARBA" id="ARBA00022448"/>
    </source>
</evidence>
<keyword evidence="7" id="KW-0408">Iron</keyword>
<keyword evidence="9" id="KW-0472">Membrane</keyword>
<dbReference type="AlphaFoldDB" id="A0A1M5VR82"/>
<feature type="domain" description="ABC transporter" evidence="10">
    <location>
        <begin position="4"/>
        <end position="240"/>
    </location>
</feature>
<evidence type="ECO:0000256" key="4">
    <source>
        <dbReference type="ARBA" id="ARBA00022496"/>
    </source>
</evidence>
<dbReference type="PANTHER" id="PTHR42771">
    <property type="entry name" value="IRON(3+)-HYDROXAMATE IMPORT ATP-BINDING PROTEIN FHUC"/>
    <property type="match status" value="1"/>
</dbReference>
<dbReference type="Pfam" id="PF00005">
    <property type="entry name" value="ABC_tran"/>
    <property type="match status" value="1"/>
</dbReference>
<dbReference type="GO" id="GO:0016887">
    <property type="term" value="F:ATP hydrolysis activity"/>
    <property type="evidence" value="ECO:0007669"/>
    <property type="project" value="InterPro"/>
</dbReference>
<dbReference type="InterPro" id="IPR003439">
    <property type="entry name" value="ABC_transporter-like_ATP-bd"/>
</dbReference>
<keyword evidence="8" id="KW-0406">Ion transport</keyword>
<proteinExistence type="predicted"/>
<organism evidence="11 12">
    <name type="scientific">Sporanaerobacter acetigenes DSM 13106</name>
    <dbReference type="NCBI Taxonomy" id="1123281"/>
    <lineage>
        <taxon>Bacteria</taxon>
        <taxon>Bacillati</taxon>
        <taxon>Bacillota</taxon>
        <taxon>Tissierellia</taxon>
        <taxon>Tissierellales</taxon>
        <taxon>Sporanaerobacteraceae</taxon>
        <taxon>Sporanaerobacter</taxon>
    </lineage>
</organism>
<keyword evidence="12" id="KW-1185">Reference proteome</keyword>
<keyword evidence="4" id="KW-0410">Iron transport</keyword>
<evidence type="ECO:0000256" key="9">
    <source>
        <dbReference type="ARBA" id="ARBA00023136"/>
    </source>
</evidence>
<evidence type="ECO:0000259" key="10">
    <source>
        <dbReference type="PROSITE" id="PS50893"/>
    </source>
</evidence>
<dbReference type="CDD" id="cd03214">
    <property type="entry name" value="ABC_Iron-Siderophores_B12_Hemin"/>
    <property type="match status" value="1"/>
</dbReference>
<evidence type="ECO:0000256" key="1">
    <source>
        <dbReference type="ARBA" id="ARBA00004202"/>
    </source>
</evidence>
<keyword evidence="5" id="KW-0547">Nucleotide-binding</keyword>
<name>A0A1M5VR82_9FIRM</name>
<protein>
    <submittedName>
        <fullName evidence="11">Iron complex transport system ATP-binding protein</fullName>
    </submittedName>
</protein>
<dbReference type="SUPFAM" id="SSF52540">
    <property type="entry name" value="P-loop containing nucleoside triphosphate hydrolases"/>
    <property type="match status" value="1"/>
</dbReference>
<dbReference type="OrthoDB" id="9787851at2"/>
<dbReference type="InterPro" id="IPR027417">
    <property type="entry name" value="P-loop_NTPase"/>
</dbReference>
<gene>
    <name evidence="11" type="ORF">SAMN02745180_01014</name>
</gene>
<evidence type="ECO:0000313" key="11">
    <source>
        <dbReference type="EMBL" id="SHH77700.1"/>
    </source>
</evidence>
<dbReference type="InterPro" id="IPR051535">
    <property type="entry name" value="Siderophore_ABC-ATPase"/>
</dbReference>
<dbReference type="PROSITE" id="PS50893">
    <property type="entry name" value="ABC_TRANSPORTER_2"/>
    <property type="match status" value="1"/>
</dbReference>
<dbReference type="InterPro" id="IPR017871">
    <property type="entry name" value="ABC_transporter-like_CS"/>
</dbReference>
<evidence type="ECO:0000313" key="12">
    <source>
        <dbReference type="Proteomes" id="UP000184389"/>
    </source>
</evidence>
<keyword evidence="3" id="KW-1003">Cell membrane</keyword>
<evidence type="ECO:0000256" key="5">
    <source>
        <dbReference type="ARBA" id="ARBA00022741"/>
    </source>
</evidence>
<reference evidence="11 12" key="1">
    <citation type="submission" date="2016-11" db="EMBL/GenBank/DDBJ databases">
        <authorList>
            <person name="Jaros S."/>
            <person name="Januszkiewicz K."/>
            <person name="Wedrychowicz H."/>
        </authorList>
    </citation>
    <scope>NUCLEOTIDE SEQUENCE [LARGE SCALE GENOMIC DNA]</scope>
    <source>
        <strain evidence="11 12">DSM 13106</strain>
    </source>
</reference>
<dbReference type="RefSeq" id="WP_072743673.1">
    <property type="nucleotide sequence ID" value="NZ_FQXR01000004.1"/>
</dbReference>
<dbReference type="InterPro" id="IPR003593">
    <property type="entry name" value="AAA+_ATPase"/>
</dbReference>
<dbReference type="PANTHER" id="PTHR42771:SF4">
    <property type="entry name" value="IRON(3+)-HYDROXAMATE IMPORT ATP-BINDING PROTEIN FHUC"/>
    <property type="match status" value="1"/>
</dbReference>